<feature type="transmembrane region" description="Helical" evidence="14">
    <location>
        <begin position="127"/>
        <end position="151"/>
    </location>
</feature>
<comment type="subcellular location">
    <subcellularLocation>
        <location evidence="1">Membrane</location>
        <topology evidence="1">Multi-pass membrane protein</topology>
    </subcellularLocation>
</comment>
<gene>
    <name evidence="15" type="primary">LOC115429755</name>
</gene>
<keyword evidence="7 14" id="KW-1133">Transmembrane helix</keyword>
<dbReference type="PROSITE" id="PS50283">
    <property type="entry name" value="NA_SOLUT_SYMP_3"/>
    <property type="match status" value="1"/>
</dbReference>
<dbReference type="Proteomes" id="UP000472271">
    <property type="component" value="Chromosome 12"/>
</dbReference>
<evidence type="ECO:0000256" key="11">
    <source>
        <dbReference type="ARBA" id="ARBA00023180"/>
    </source>
</evidence>
<reference evidence="15" key="2">
    <citation type="submission" date="2025-08" db="UniProtKB">
        <authorList>
            <consortium name="Ensembl"/>
        </authorList>
    </citation>
    <scope>IDENTIFICATION</scope>
</reference>
<dbReference type="GO" id="GO:0005307">
    <property type="term" value="F:choline:sodium symporter activity"/>
    <property type="evidence" value="ECO:0007669"/>
    <property type="project" value="TreeGrafter"/>
</dbReference>
<evidence type="ECO:0000313" key="16">
    <source>
        <dbReference type="Proteomes" id="UP000472271"/>
    </source>
</evidence>
<dbReference type="GO" id="GO:0008292">
    <property type="term" value="P:acetylcholine biosynthetic process"/>
    <property type="evidence" value="ECO:0007669"/>
    <property type="project" value="TreeGrafter"/>
</dbReference>
<reference evidence="15" key="3">
    <citation type="submission" date="2025-09" db="UniProtKB">
        <authorList>
            <consortium name="Ensembl"/>
        </authorList>
    </citation>
    <scope>IDENTIFICATION</scope>
</reference>
<keyword evidence="3" id="KW-0813">Transport</keyword>
<feature type="transmembrane region" description="Helical" evidence="14">
    <location>
        <begin position="280"/>
        <end position="302"/>
    </location>
</feature>
<protein>
    <submittedName>
        <fullName evidence="15">High affinity choline transporter 1-like</fullName>
    </submittedName>
</protein>
<sequence>MAVNWPGLLSIGVFYITVLGTGIWASRKAKREEKKCTESRSEVAMVGGRNLNILVSIFTMTATWVGGGYILGTAEMVYDPTKGLVWAVGPIACSLNLILGGMFFTIPMRSKKYVTLMDPFQEKYGNTVAAVLFIPVILSDIFWTAGVLAALGGTVAVVMDIPSSVAVCISAAVAILYTVLGGLYSVAYTDVIQLIFMFLGLWICVPFILTSPSAANITAAAVNKLYQDPWVGKLELEDAAYWIDNLLLLGIGGVCYQAFYQRVLSAATDTQAKITCYIGAVLCPILGIPSIIIGAVSASTYWNQTTFGSPSPYEQGKAGMILPIALQHLCPFYASLIGMGALAAAVMSSVDSALLSAASQLARNIYKNIICRQASEKSVLVVVKVSVLLCGVIGACLALTTSSVALFWIISSDVLYSMMTPQVICILYLSQWVNVYGACCGFVFSLLLRGLVGEPMVGLPDVLPLPWDRIQEDGHRYRLFPFRTAIMLLTFVVILLVSQMSIRLKGKKLLTNDAEMNEMHDLGLNQKNVEENEALNKDEEQFNPTIPQ</sequence>
<evidence type="ECO:0000256" key="6">
    <source>
        <dbReference type="ARBA" id="ARBA00022979"/>
    </source>
</evidence>
<reference evidence="15" key="1">
    <citation type="submission" date="2019-06" db="EMBL/GenBank/DDBJ databases">
        <authorList>
            <consortium name="Wellcome Sanger Institute Data Sharing"/>
        </authorList>
    </citation>
    <scope>NUCLEOTIDE SEQUENCE [LARGE SCALE GENOMIC DNA]</scope>
</reference>
<dbReference type="OrthoDB" id="546820at2759"/>
<keyword evidence="8" id="KW-0915">Sodium</keyword>
<dbReference type="GeneID" id="115429755"/>
<dbReference type="PANTHER" id="PTHR45897">
    <property type="entry name" value="HIGH-AFFINITY CHOLINE TRANSPORTER 1"/>
    <property type="match status" value="1"/>
</dbReference>
<feature type="transmembrane region" description="Helical" evidence="14">
    <location>
        <begin position="479"/>
        <end position="498"/>
    </location>
</feature>
<dbReference type="RefSeq" id="XP_030005319.1">
    <property type="nucleotide sequence ID" value="XM_030149459.1"/>
</dbReference>
<dbReference type="InterPro" id="IPR052244">
    <property type="entry name" value="Choline_transporter"/>
</dbReference>
<evidence type="ECO:0000256" key="10">
    <source>
        <dbReference type="ARBA" id="ARBA00023136"/>
    </source>
</evidence>
<feature type="transmembrane region" description="Helical" evidence="14">
    <location>
        <begin position="436"/>
        <end position="459"/>
    </location>
</feature>
<feature type="transmembrane region" description="Helical" evidence="14">
    <location>
        <begin position="379"/>
        <end position="400"/>
    </location>
</feature>
<dbReference type="CDD" id="cd11474">
    <property type="entry name" value="SLC5sbd_CHT"/>
    <property type="match status" value="1"/>
</dbReference>
<keyword evidence="16" id="KW-1185">Reference proteome</keyword>
<keyword evidence="10 14" id="KW-0472">Membrane</keyword>
<dbReference type="InParanoid" id="A0A673BX33"/>
<dbReference type="Gene3D" id="1.20.1730.10">
    <property type="entry name" value="Sodium/glucose cotransporter"/>
    <property type="match status" value="1"/>
</dbReference>
<dbReference type="InterPro" id="IPR038377">
    <property type="entry name" value="Na/Glc_symporter_sf"/>
</dbReference>
<comment type="similarity">
    <text evidence="2 13">Belongs to the sodium:solute symporter (SSF) (TC 2.A.21) family.</text>
</comment>
<feature type="transmembrane region" description="Helical" evidence="14">
    <location>
        <begin position="163"/>
        <end position="184"/>
    </location>
</feature>
<organism evidence="15 16">
    <name type="scientific">Sphaeramia orbicularis</name>
    <name type="common">orbiculate cardinalfish</name>
    <dbReference type="NCBI Taxonomy" id="375764"/>
    <lineage>
        <taxon>Eukaryota</taxon>
        <taxon>Metazoa</taxon>
        <taxon>Chordata</taxon>
        <taxon>Craniata</taxon>
        <taxon>Vertebrata</taxon>
        <taxon>Euteleostomi</taxon>
        <taxon>Actinopterygii</taxon>
        <taxon>Neopterygii</taxon>
        <taxon>Teleostei</taxon>
        <taxon>Neoteleostei</taxon>
        <taxon>Acanthomorphata</taxon>
        <taxon>Gobiaria</taxon>
        <taxon>Kurtiformes</taxon>
        <taxon>Apogonoidei</taxon>
        <taxon>Apogonidae</taxon>
        <taxon>Apogoninae</taxon>
        <taxon>Sphaeramia</taxon>
    </lineage>
</organism>
<dbReference type="Ensembl" id="ENSSORT00005048665.1">
    <property type="protein sequence ID" value="ENSSORP00005047486.1"/>
    <property type="gene ID" value="ENSSORG00005021712.1"/>
</dbReference>
<dbReference type="AlphaFoldDB" id="A0A673BX33"/>
<keyword evidence="11" id="KW-0325">Glycoprotein</keyword>
<evidence type="ECO:0000256" key="2">
    <source>
        <dbReference type="ARBA" id="ARBA00006434"/>
    </source>
</evidence>
<keyword evidence="12" id="KW-0739">Sodium transport</keyword>
<evidence type="ECO:0000256" key="7">
    <source>
        <dbReference type="ARBA" id="ARBA00022989"/>
    </source>
</evidence>
<evidence type="ECO:0000313" key="15">
    <source>
        <dbReference type="Ensembl" id="ENSSORP00005047486.1"/>
    </source>
</evidence>
<evidence type="ECO:0000256" key="4">
    <source>
        <dbReference type="ARBA" id="ARBA00022692"/>
    </source>
</evidence>
<feature type="transmembrane region" description="Helical" evidence="14">
    <location>
        <begin position="332"/>
        <end position="358"/>
    </location>
</feature>
<accession>A0A673BX33</accession>
<feature type="transmembrane region" description="Helical" evidence="14">
    <location>
        <begin position="191"/>
        <end position="209"/>
    </location>
</feature>
<evidence type="ECO:0000256" key="3">
    <source>
        <dbReference type="ARBA" id="ARBA00022448"/>
    </source>
</evidence>
<feature type="transmembrane region" description="Helical" evidence="14">
    <location>
        <begin position="84"/>
        <end position="106"/>
    </location>
</feature>
<evidence type="ECO:0000256" key="14">
    <source>
        <dbReference type="SAM" id="Phobius"/>
    </source>
</evidence>
<name>A0A673BX33_9TELE</name>
<dbReference type="GO" id="GO:0005886">
    <property type="term" value="C:plasma membrane"/>
    <property type="evidence" value="ECO:0007669"/>
    <property type="project" value="TreeGrafter"/>
</dbReference>
<proteinExistence type="inferred from homology"/>
<dbReference type="InterPro" id="IPR001734">
    <property type="entry name" value="Na/solute_symporter"/>
</dbReference>
<dbReference type="PANTHER" id="PTHR45897:SF5">
    <property type="entry name" value="HIGH AFFINITY CHOLINE TRANSPORTER 1"/>
    <property type="match status" value="1"/>
</dbReference>
<keyword evidence="6" id="KW-0530">Neurotransmitter biosynthesis</keyword>
<evidence type="ECO:0000256" key="12">
    <source>
        <dbReference type="ARBA" id="ARBA00023201"/>
    </source>
</evidence>
<keyword evidence="4 14" id="KW-0812">Transmembrane</keyword>
<feature type="transmembrane region" description="Helical" evidence="14">
    <location>
        <begin position="51"/>
        <end position="72"/>
    </location>
</feature>
<evidence type="ECO:0000256" key="9">
    <source>
        <dbReference type="ARBA" id="ARBA00023065"/>
    </source>
</evidence>
<keyword evidence="9" id="KW-0406">Ion transport</keyword>
<feature type="transmembrane region" description="Helical" evidence="14">
    <location>
        <begin position="6"/>
        <end position="25"/>
    </location>
</feature>
<keyword evidence="5" id="KW-0769">Symport</keyword>
<evidence type="ECO:0000256" key="5">
    <source>
        <dbReference type="ARBA" id="ARBA00022847"/>
    </source>
</evidence>
<evidence type="ECO:0000256" key="1">
    <source>
        <dbReference type="ARBA" id="ARBA00004141"/>
    </source>
</evidence>
<evidence type="ECO:0000256" key="13">
    <source>
        <dbReference type="RuleBase" id="RU362091"/>
    </source>
</evidence>
<feature type="transmembrane region" description="Helical" evidence="14">
    <location>
        <begin position="239"/>
        <end position="259"/>
    </location>
</feature>
<evidence type="ECO:0000256" key="8">
    <source>
        <dbReference type="ARBA" id="ARBA00023053"/>
    </source>
</evidence>
<dbReference type="Pfam" id="PF00474">
    <property type="entry name" value="SSF"/>
    <property type="match status" value="1"/>
</dbReference>